<accession>A0A8T1M9S8</accession>
<gene>
    <name evidence="2" type="ORF">CSKR_106111</name>
</gene>
<organism evidence="2 3">
    <name type="scientific">Clonorchis sinensis</name>
    <name type="common">Chinese liver fluke</name>
    <dbReference type="NCBI Taxonomy" id="79923"/>
    <lineage>
        <taxon>Eukaryota</taxon>
        <taxon>Metazoa</taxon>
        <taxon>Spiralia</taxon>
        <taxon>Lophotrochozoa</taxon>
        <taxon>Platyhelminthes</taxon>
        <taxon>Trematoda</taxon>
        <taxon>Digenea</taxon>
        <taxon>Opisthorchiida</taxon>
        <taxon>Opisthorchiata</taxon>
        <taxon>Opisthorchiidae</taxon>
        <taxon>Clonorchis</taxon>
    </lineage>
</organism>
<feature type="transmembrane region" description="Helical" evidence="1">
    <location>
        <begin position="41"/>
        <end position="61"/>
    </location>
</feature>
<feature type="non-terminal residue" evidence="2">
    <location>
        <position position="1"/>
    </location>
</feature>
<keyword evidence="1" id="KW-1133">Transmembrane helix</keyword>
<keyword evidence="3" id="KW-1185">Reference proteome</keyword>
<evidence type="ECO:0000313" key="2">
    <source>
        <dbReference type="EMBL" id="KAG5446154.1"/>
    </source>
</evidence>
<keyword evidence="1" id="KW-0812">Transmembrane</keyword>
<protein>
    <submittedName>
        <fullName evidence="2">Uncharacterized protein</fullName>
    </submittedName>
</protein>
<evidence type="ECO:0000313" key="3">
    <source>
        <dbReference type="Proteomes" id="UP000286415"/>
    </source>
</evidence>
<name>A0A8T1M9S8_CLOSI</name>
<keyword evidence="1" id="KW-0472">Membrane</keyword>
<comment type="caution">
    <text evidence="2">The sequence shown here is derived from an EMBL/GenBank/DDBJ whole genome shotgun (WGS) entry which is preliminary data.</text>
</comment>
<reference evidence="2 3" key="1">
    <citation type="journal article" date="2018" name="Biotechnol. Adv.">
        <title>Improved genomic resources and new bioinformatic workflow for the carcinogenic parasite Clonorchis sinensis: Biotechnological implications.</title>
        <authorList>
            <person name="Wang D."/>
            <person name="Korhonen P.K."/>
            <person name="Gasser R.B."/>
            <person name="Young N.D."/>
        </authorList>
    </citation>
    <scope>NUCLEOTIDE SEQUENCE [LARGE SCALE GENOMIC DNA]</scope>
    <source>
        <strain evidence="2">Cs-k2</strain>
    </source>
</reference>
<dbReference type="OrthoDB" id="10308993at2759"/>
<dbReference type="Proteomes" id="UP000286415">
    <property type="component" value="Unassembled WGS sequence"/>
</dbReference>
<sequence>EDHLKHPPSRRSRFRENYVSWISLPQLHSTNQARMSFKTTFLTAVLCICGTVMFGGESYVLQPKEEFPEQTLPLTSGLFIKRGQIFRYGKRNKPRPEWLDRGYYQYDLE</sequence>
<proteinExistence type="predicted"/>
<dbReference type="EMBL" id="NIRI02000056">
    <property type="protein sequence ID" value="KAG5446154.1"/>
    <property type="molecule type" value="Genomic_DNA"/>
</dbReference>
<evidence type="ECO:0000256" key="1">
    <source>
        <dbReference type="SAM" id="Phobius"/>
    </source>
</evidence>
<reference evidence="2 3" key="2">
    <citation type="journal article" date="2021" name="Genomics">
        <title>High-quality reference genome for Clonorchis sinensis.</title>
        <authorList>
            <person name="Young N.D."/>
            <person name="Stroehlein A.J."/>
            <person name="Kinkar L."/>
            <person name="Wang T."/>
            <person name="Sohn W.M."/>
            <person name="Chang B.C.H."/>
            <person name="Kaur P."/>
            <person name="Weisz D."/>
            <person name="Dudchenko O."/>
            <person name="Aiden E.L."/>
            <person name="Korhonen P.K."/>
            <person name="Gasser R.B."/>
        </authorList>
    </citation>
    <scope>NUCLEOTIDE SEQUENCE [LARGE SCALE GENOMIC DNA]</scope>
    <source>
        <strain evidence="2">Cs-k2</strain>
    </source>
</reference>
<dbReference type="AlphaFoldDB" id="A0A8T1M9S8"/>